<keyword evidence="1" id="KW-0812">Transmembrane</keyword>
<feature type="transmembrane region" description="Helical" evidence="1">
    <location>
        <begin position="137"/>
        <end position="157"/>
    </location>
</feature>
<feature type="transmembrane region" description="Helical" evidence="1">
    <location>
        <begin position="215"/>
        <end position="233"/>
    </location>
</feature>
<dbReference type="AlphaFoldDB" id="A0A9E7D6Y6"/>
<proteinExistence type="predicted"/>
<name>A0A9E7D6Y6_9ACTO</name>
<evidence type="ECO:0000313" key="3">
    <source>
        <dbReference type="EMBL" id="UQF80013.1"/>
    </source>
</evidence>
<organism evidence="3 4">
    <name type="scientific">Actinomyces graevenitzii</name>
    <dbReference type="NCBI Taxonomy" id="55565"/>
    <lineage>
        <taxon>Bacteria</taxon>
        <taxon>Bacillati</taxon>
        <taxon>Actinomycetota</taxon>
        <taxon>Actinomycetes</taxon>
        <taxon>Actinomycetales</taxon>
        <taxon>Actinomycetaceae</taxon>
        <taxon>Actinomyces</taxon>
    </lineage>
</organism>
<feature type="domain" description="DUF7973" evidence="2">
    <location>
        <begin position="173"/>
        <end position="319"/>
    </location>
</feature>
<feature type="domain" description="DUF7973" evidence="2">
    <location>
        <begin position="11"/>
        <end position="160"/>
    </location>
</feature>
<feature type="transmembrane region" description="Helical" evidence="1">
    <location>
        <begin position="6"/>
        <end position="25"/>
    </location>
</feature>
<feature type="transmembrane region" description="Helical" evidence="1">
    <location>
        <begin position="267"/>
        <end position="292"/>
    </location>
</feature>
<evidence type="ECO:0000313" key="4">
    <source>
        <dbReference type="Proteomes" id="UP000830236"/>
    </source>
</evidence>
<protein>
    <recommendedName>
        <fullName evidence="2">DUF7973 domain-containing protein</fullName>
    </recommendedName>
</protein>
<dbReference type="EMBL" id="CP097095">
    <property type="protein sequence ID" value="UQF80013.1"/>
    <property type="molecule type" value="Genomic_DNA"/>
</dbReference>
<dbReference type="KEGG" id="agh:M3I41_01675"/>
<dbReference type="Proteomes" id="UP000830236">
    <property type="component" value="Chromosome"/>
</dbReference>
<dbReference type="InterPro" id="IPR058279">
    <property type="entry name" value="DUF7973"/>
</dbReference>
<reference evidence="3" key="1">
    <citation type="submission" date="2022-05" db="EMBL/GenBank/DDBJ databases">
        <title>Using nanopore sequencing to obtain complete genomes from saliva samples.</title>
        <authorList>
            <person name="Baker J.L."/>
        </authorList>
    </citation>
    <scope>NUCLEOTIDE SEQUENCE</scope>
    <source>
        <strain evidence="3">JCVI-JB-Ag32</strain>
    </source>
</reference>
<feature type="transmembrane region" description="Helical" evidence="1">
    <location>
        <begin position="106"/>
        <end position="125"/>
    </location>
</feature>
<evidence type="ECO:0000256" key="1">
    <source>
        <dbReference type="SAM" id="Phobius"/>
    </source>
</evidence>
<keyword evidence="1" id="KW-0472">Membrane</keyword>
<gene>
    <name evidence="3" type="ORF">M3I41_01675</name>
</gene>
<keyword evidence="1" id="KW-1133">Transmembrane helix</keyword>
<accession>A0A9E7D6Y6</accession>
<sequence>MDLDLAVAGISVYWIIAAIAGGFIGACIGGNYAFVFTGVSALFGLGYMVATKDSYVLDYIAFGPVFGPHVCFAGGAAASAYAAKRGYIEDGKDIVTPLSGLGKPDVWLVGSAFGVFGAILQKLVLMIPWFGHHTDSVAFTVFISAIVARLMFGDSIFGSKPALQGFKPREGARWLEWQEKPSQFITLGVMWGMAFGGAALVLSHHFPVLAEAKNAQVFGFAISALCILILNLGHNVPVTHHMTITGGLAVTQFIPVLGLHPGGGVGLIYLVLGALGGLTGAVIGEVAARVFYDRGNTHIDPPAIAIWTTTTIFMAAAQIAGA</sequence>
<feature type="transmembrane region" description="Helical" evidence="1">
    <location>
        <begin position="32"/>
        <end position="50"/>
    </location>
</feature>
<feature type="transmembrane region" description="Helical" evidence="1">
    <location>
        <begin position="184"/>
        <end position="203"/>
    </location>
</feature>
<evidence type="ECO:0000259" key="2">
    <source>
        <dbReference type="Pfam" id="PF25928"/>
    </source>
</evidence>
<dbReference type="Pfam" id="PF25928">
    <property type="entry name" value="DUF7973"/>
    <property type="match status" value="2"/>
</dbReference>